<dbReference type="AlphaFoldDB" id="A0A3B1B1J7"/>
<dbReference type="PANTHER" id="PTHR30511">
    <property type="entry name" value="ALANINE RACEMASE"/>
    <property type="match status" value="1"/>
</dbReference>
<dbReference type="SUPFAM" id="SSF50621">
    <property type="entry name" value="Alanine racemase C-terminal domain-like"/>
    <property type="match status" value="1"/>
</dbReference>
<dbReference type="FunFam" id="3.20.20.10:FF:000002">
    <property type="entry name" value="Alanine racemase"/>
    <property type="match status" value="1"/>
</dbReference>
<dbReference type="InterPro" id="IPR009006">
    <property type="entry name" value="Ala_racemase/Decarboxylase_C"/>
</dbReference>
<feature type="domain" description="Alanine racemase C-terminal" evidence="4">
    <location>
        <begin position="240"/>
        <end position="369"/>
    </location>
</feature>
<proteinExistence type="inferred from homology"/>
<dbReference type="GO" id="GO:0005829">
    <property type="term" value="C:cytosol"/>
    <property type="evidence" value="ECO:0007669"/>
    <property type="project" value="TreeGrafter"/>
</dbReference>
<sequence>MSHAPQTQTSTPQVRIDLSALQHNLAVARRYAPGSKLLAVVKADAYGHGALRIAQALEAADAFAVARLSEAIYLRESGIHKDILLFEGVNDQDELQQAQQHQLQLVVHQQEQISLLQQSAGAALTIWLKIDTGMHRLGFHPQDAAAAYRQLSESSAVHGQPQLMTHLADADDRHSPHSNEQCEQFDQAVADLRGEQSIANSAALLGWPDTHRDWVRPGIMLYGASPFLDSPASDWDLKQVMSLETRLIATKQCKQGEAVGYGSRWQCPEDMLIGIAAIGYGDGYPRHAPDNTPVLVGEQRSGIIGCVSMDMLAIDLRPCPEAKLGDSVLLWGQSRGGIILPVDEVAQKAETIAYELFCQLTSRVKFVYQ</sequence>
<evidence type="ECO:0000259" key="4">
    <source>
        <dbReference type="SMART" id="SM01005"/>
    </source>
</evidence>
<dbReference type="Pfam" id="PF01168">
    <property type="entry name" value="Ala_racemase_N"/>
    <property type="match status" value="1"/>
</dbReference>
<name>A0A3B1B1J7_9ZZZZ</name>
<dbReference type="InterPro" id="IPR020622">
    <property type="entry name" value="Ala_racemase_pyridoxalP-BS"/>
</dbReference>
<dbReference type="SUPFAM" id="SSF51419">
    <property type="entry name" value="PLP-binding barrel"/>
    <property type="match status" value="1"/>
</dbReference>
<dbReference type="InterPro" id="IPR001608">
    <property type="entry name" value="Ala_racemase_N"/>
</dbReference>
<gene>
    <name evidence="5" type="ORF">MNBD_GAMMA25-203</name>
</gene>
<reference evidence="5" key="1">
    <citation type="submission" date="2018-06" db="EMBL/GenBank/DDBJ databases">
        <authorList>
            <person name="Zhirakovskaya E."/>
        </authorList>
    </citation>
    <scope>NUCLEOTIDE SEQUENCE</scope>
</reference>
<dbReference type="GO" id="GO:0030170">
    <property type="term" value="F:pyridoxal phosphate binding"/>
    <property type="evidence" value="ECO:0007669"/>
    <property type="project" value="TreeGrafter"/>
</dbReference>
<dbReference type="PROSITE" id="PS00395">
    <property type="entry name" value="ALANINE_RACEMASE"/>
    <property type="match status" value="1"/>
</dbReference>
<evidence type="ECO:0000256" key="3">
    <source>
        <dbReference type="ARBA" id="ARBA00023235"/>
    </source>
</evidence>
<dbReference type="EC" id="5.1.1.1" evidence="5"/>
<accession>A0A3B1B1J7</accession>
<protein>
    <submittedName>
        <fullName evidence="5">Alanine racemase</fullName>
        <ecNumber evidence="5">5.1.1.1</ecNumber>
    </submittedName>
</protein>
<evidence type="ECO:0000256" key="1">
    <source>
        <dbReference type="ARBA" id="ARBA00001933"/>
    </source>
</evidence>
<dbReference type="InterPro" id="IPR011079">
    <property type="entry name" value="Ala_racemase_C"/>
</dbReference>
<dbReference type="Gene3D" id="2.40.37.10">
    <property type="entry name" value="Lyase, Ornithine Decarboxylase, Chain A, domain 1"/>
    <property type="match status" value="1"/>
</dbReference>
<dbReference type="InterPro" id="IPR029066">
    <property type="entry name" value="PLP-binding_barrel"/>
</dbReference>
<dbReference type="EMBL" id="UOFY01000043">
    <property type="protein sequence ID" value="VAX09992.1"/>
    <property type="molecule type" value="Genomic_DNA"/>
</dbReference>
<organism evidence="5">
    <name type="scientific">hydrothermal vent metagenome</name>
    <dbReference type="NCBI Taxonomy" id="652676"/>
    <lineage>
        <taxon>unclassified sequences</taxon>
        <taxon>metagenomes</taxon>
        <taxon>ecological metagenomes</taxon>
    </lineage>
</organism>
<dbReference type="PANTHER" id="PTHR30511:SF0">
    <property type="entry name" value="ALANINE RACEMASE, CATABOLIC-RELATED"/>
    <property type="match status" value="1"/>
</dbReference>
<dbReference type="SMART" id="SM01005">
    <property type="entry name" value="Ala_racemase_C"/>
    <property type="match status" value="1"/>
</dbReference>
<evidence type="ECO:0000313" key="5">
    <source>
        <dbReference type="EMBL" id="VAX09992.1"/>
    </source>
</evidence>
<dbReference type="CDD" id="cd06827">
    <property type="entry name" value="PLPDE_III_AR_proteobact"/>
    <property type="match status" value="1"/>
</dbReference>
<dbReference type="PRINTS" id="PR00992">
    <property type="entry name" value="ALARACEMASE"/>
</dbReference>
<keyword evidence="2" id="KW-0663">Pyridoxal phosphate</keyword>
<dbReference type="NCBIfam" id="TIGR00492">
    <property type="entry name" value="alr"/>
    <property type="match status" value="1"/>
</dbReference>
<dbReference type="GO" id="GO:0008784">
    <property type="term" value="F:alanine racemase activity"/>
    <property type="evidence" value="ECO:0007669"/>
    <property type="project" value="UniProtKB-EC"/>
</dbReference>
<evidence type="ECO:0000256" key="2">
    <source>
        <dbReference type="ARBA" id="ARBA00022898"/>
    </source>
</evidence>
<dbReference type="HAMAP" id="MF_01201">
    <property type="entry name" value="Ala_racemase"/>
    <property type="match status" value="1"/>
</dbReference>
<keyword evidence="3 5" id="KW-0413">Isomerase</keyword>
<dbReference type="InterPro" id="IPR000821">
    <property type="entry name" value="Ala_racemase"/>
</dbReference>
<dbReference type="Gene3D" id="3.20.20.10">
    <property type="entry name" value="Alanine racemase"/>
    <property type="match status" value="1"/>
</dbReference>
<dbReference type="GO" id="GO:0030632">
    <property type="term" value="P:D-alanine biosynthetic process"/>
    <property type="evidence" value="ECO:0007669"/>
    <property type="project" value="TreeGrafter"/>
</dbReference>
<comment type="cofactor">
    <cofactor evidence="1">
        <name>pyridoxal 5'-phosphate</name>
        <dbReference type="ChEBI" id="CHEBI:597326"/>
    </cofactor>
</comment>
<dbReference type="Pfam" id="PF00842">
    <property type="entry name" value="Ala_racemase_C"/>
    <property type="match status" value="1"/>
</dbReference>